<dbReference type="UniPathway" id="UPA00148">
    <property type="reaction ID" value="UER00233"/>
</dbReference>
<dbReference type="FunFam" id="1.20.1200.10:FF:000001">
    <property type="entry name" value="Cob(I)yrinic acid a,c-diamide adenosyltransferase"/>
    <property type="match status" value="1"/>
</dbReference>
<dbReference type="GO" id="GO:0008817">
    <property type="term" value="F:corrinoid adenosyltransferase activity"/>
    <property type="evidence" value="ECO:0007669"/>
    <property type="project" value="UniProtKB-UniRule"/>
</dbReference>
<accession>A0A1I7N2E4</accession>
<dbReference type="OrthoDB" id="9778896at2"/>
<dbReference type="InterPro" id="IPR036451">
    <property type="entry name" value="CblAdoTrfase-like_sf"/>
</dbReference>
<dbReference type="GO" id="GO:0009236">
    <property type="term" value="P:cobalamin biosynthetic process"/>
    <property type="evidence" value="ECO:0007669"/>
    <property type="project" value="UniProtKB-UniRule"/>
</dbReference>
<evidence type="ECO:0000256" key="3">
    <source>
        <dbReference type="ARBA" id="ARBA00022679"/>
    </source>
</evidence>
<dbReference type="SUPFAM" id="SSF89028">
    <property type="entry name" value="Cobalamin adenosyltransferase-like"/>
    <property type="match status" value="1"/>
</dbReference>
<keyword evidence="4 6" id="KW-0547">Nucleotide-binding</keyword>
<gene>
    <name evidence="9" type="ORF">SAMN05216456_0612</name>
</gene>
<evidence type="ECO:0000313" key="10">
    <source>
        <dbReference type="Proteomes" id="UP000199074"/>
    </source>
</evidence>
<dbReference type="EMBL" id="FPCK01000001">
    <property type="protein sequence ID" value="SFV28841.1"/>
    <property type="molecule type" value="Genomic_DNA"/>
</dbReference>
<comment type="catalytic activity">
    <reaction evidence="6">
        <text>2 cob(II)alamin + reduced [electron-transfer flavoprotein] + 2 ATP = 2 adenosylcob(III)alamin + 2 triphosphate + oxidized [electron-transfer flavoprotein] + 3 H(+)</text>
        <dbReference type="Rhea" id="RHEA:28671"/>
        <dbReference type="Rhea" id="RHEA-COMP:10685"/>
        <dbReference type="Rhea" id="RHEA-COMP:10686"/>
        <dbReference type="ChEBI" id="CHEBI:15378"/>
        <dbReference type="ChEBI" id="CHEBI:16304"/>
        <dbReference type="ChEBI" id="CHEBI:18036"/>
        <dbReference type="ChEBI" id="CHEBI:18408"/>
        <dbReference type="ChEBI" id="CHEBI:30616"/>
        <dbReference type="ChEBI" id="CHEBI:57692"/>
        <dbReference type="ChEBI" id="CHEBI:58307"/>
        <dbReference type="EC" id="2.5.1.17"/>
    </reaction>
</comment>
<dbReference type="PANTHER" id="PTHR12213:SF0">
    <property type="entry name" value="CORRINOID ADENOSYLTRANSFERASE MMAB"/>
    <property type="match status" value="1"/>
</dbReference>
<evidence type="ECO:0000256" key="6">
    <source>
        <dbReference type="RuleBase" id="RU366026"/>
    </source>
</evidence>
<dbReference type="EC" id="2.5.1.17" evidence="6"/>
<organism evidence="9 10">
    <name type="scientific">Devosia crocina</name>
    <dbReference type="NCBI Taxonomy" id="429728"/>
    <lineage>
        <taxon>Bacteria</taxon>
        <taxon>Pseudomonadati</taxon>
        <taxon>Pseudomonadota</taxon>
        <taxon>Alphaproteobacteria</taxon>
        <taxon>Hyphomicrobiales</taxon>
        <taxon>Devosiaceae</taxon>
        <taxon>Devosia</taxon>
    </lineage>
</organism>
<dbReference type="NCBIfam" id="TIGR00636">
    <property type="entry name" value="PduO_Nterm"/>
    <property type="match status" value="1"/>
</dbReference>
<evidence type="ECO:0000256" key="4">
    <source>
        <dbReference type="ARBA" id="ARBA00022741"/>
    </source>
</evidence>
<evidence type="ECO:0000256" key="7">
    <source>
        <dbReference type="SAM" id="MobiDB-lite"/>
    </source>
</evidence>
<evidence type="ECO:0000313" key="9">
    <source>
        <dbReference type="EMBL" id="SFV28841.1"/>
    </source>
</evidence>
<keyword evidence="5 6" id="KW-0067">ATP-binding</keyword>
<sequence>MGNRLSKIVTRTGDDGTTGLSDGSRLPKTDALIEAMGTVDELNSVVGFAESQQTNPVLREALVAIQHDLFDLGGALSMPGHPVLTDKHIEEIDETVSRWNATLPPLKDFILPGGTPAVASLHMARTVCRRAERRLIAIEDARTADGRIYLNRLSDLLFVAARLAAEGQERLWSPNRRNS</sequence>
<dbReference type="PANTHER" id="PTHR12213">
    <property type="entry name" value="CORRINOID ADENOSYLTRANSFERASE"/>
    <property type="match status" value="1"/>
</dbReference>
<comment type="similarity">
    <text evidence="1 6">Belongs to the Cob(I)alamin adenosyltransferase family.</text>
</comment>
<reference evidence="9 10" key="1">
    <citation type="submission" date="2016-10" db="EMBL/GenBank/DDBJ databases">
        <authorList>
            <person name="de Groot N.N."/>
        </authorList>
    </citation>
    <scope>NUCLEOTIDE SEQUENCE [LARGE SCALE GENOMIC DNA]</scope>
    <source>
        <strain evidence="9 10">IPL20</strain>
    </source>
</reference>
<keyword evidence="6" id="KW-0169">Cobalamin biosynthesis</keyword>
<evidence type="ECO:0000256" key="2">
    <source>
        <dbReference type="ARBA" id="ARBA00011233"/>
    </source>
</evidence>
<name>A0A1I7N2E4_9HYPH</name>
<dbReference type="GO" id="GO:0005524">
    <property type="term" value="F:ATP binding"/>
    <property type="evidence" value="ECO:0007669"/>
    <property type="project" value="UniProtKB-UniRule"/>
</dbReference>
<comment type="pathway">
    <text evidence="6">Cofactor biosynthesis; adenosylcobalamin biosynthesis; adenosylcobalamin from cob(II)yrinate a,c-diamide: step 2/7.</text>
</comment>
<dbReference type="Gene3D" id="1.20.1200.10">
    <property type="entry name" value="Cobalamin adenosyltransferase-like"/>
    <property type="match status" value="1"/>
</dbReference>
<protein>
    <recommendedName>
        <fullName evidence="6">Corrinoid adenosyltransferase</fullName>
        <ecNumber evidence="6">2.5.1.17</ecNumber>
    </recommendedName>
    <alternativeName>
        <fullName evidence="6">Cob(II)alamin adenosyltransferase</fullName>
    </alternativeName>
    <alternativeName>
        <fullName evidence="6">Cob(II)yrinic acid a,c-diamide adenosyltransferase</fullName>
    </alternativeName>
    <alternativeName>
        <fullName evidence="6">Cobinamide/cobalamin adenosyltransferase</fullName>
    </alternativeName>
</protein>
<evidence type="ECO:0000256" key="5">
    <source>
        <dbReference type="ARBA" id="ARBA00022840"/>
    </source>
</evidence>
<keyword evidence="10" id="KW-1185">Reference proteome</keyword>
<feature type="compositionally biased region" description="Low complexity" evidence="7">
    <location>
        <begin position="15"/>
        <end position="24"/>
    </location>
</feature>
<comment type="catalytic activity">
    <reaction evidence="6">
        <text>2 cob(II)yrinate a,c diamide + reduced [electron-transfer flavoprotein] + 2 ATP = 2 adenosylcob(III)yrinate a,c-diamide + 2 triphosphate + oxidized [electron-transfer flavoprotein] + 3 H(+)</text>
        <dbReference type="Rhea" id="RHEA:11528"/>
        <dbReference type="Rhea" id="RHEA-COMP:10685"/>
        <dbReference type="Rhea" id="RHEA-COMP:10686"/>
        <dbReference type="ChEBI" id="CHEBI:15378"/>
        <dbReference type="ChEBI" id="CHEBI:18036"/>
        <dbReference type="ChEBI" id="CHEBI:30616"/>
        <dbReference type="ChEBI" id="CHEBI:57692"/>
        <dbReference type="ChEBI" id="CHEBI:58307"/>
        <dbReference type="ChEBI" id="CHEBI:58503"/>
        <dbReference type="ChEBI" id="CHEBI:58537"/>
        <dbReference type="EC" id="2.5.1.17"/>
    </reaction>
</comment>
<evidence type="ECO:0000256" key="1">
    <source>
        <dbReference type="ARBA" id="ARBA00007487"/>
    </source>
</evidence>
<proteinExistence type="inferred from homology"/>
<dbReference type="AlphaFoldDB" id="A0A1I7N2E4"/>
<dbReference type="InterPro" id="IPR016030">
    <property type="entry name" value="CblAdoTrfase-like"/>
</dbReference>
<dbReference type="InterPro" id="IPR029499">
    <property type="entry name" value="PduO-typ"/>
</dbReference>
<dbReference type="RefSeq" id="WP_092423811.1">
    <property type="nucleotide sequence ID" value="NZ_FPCK01000001.1"/>
</dbReference>
<dbReference type="Pfam" id="PF01923">
    <property type="entry name" value="Cob_adeno_trans"/>
    <property type="match status" value="1"/>
</dbReference>
<comment type="subunit">
    <text evidence="2">Homotrimer.</text>
</comment>
<dbReference type="Proteomes" id="UP000199074">
    <property type="component" value="Unassembled WGS sequence"/>
</dbReference>
<feature type="domain" description="Cobalamin adenosyltransferase-like" evidence="8">
    <location>
        <begin position="8"/>
        <end position="163"/>
    </location>
</feature>
<dbReference type="STRING" id="429728.SAMN05216456_0612"/>
<keyword evidence="3 6" id="KW-0808">Transferase</keyword>
<feature type="region of interest" description="Disordered" evidence="7">
    <location>
        <begin position="1"/>
        <end position="26"/>
    </location>
</feature>
<evidence type="ECO:0000259" key="8">
    <source>
        <dbReference type="Pfam" id="PF01923"/>
    </source>
</evidence>